<reference evidence="1 2" key="1">
    <citation type="submission" date="2024-01" db="EMBL/GenBank/DDBJ databases">
        <title>The genomes of 5 underutilized Papilionoideae crops provide insights into root nodulation and disease resistanc.</title>
        <authorList>
            <person name="Jiang F."/>
        </authorList>
    </citation>
    <scope>NUCLEOTIDE SEQUENCE [LARGE SCALE GENOMIC DNA]</scope>
    <source>
        <strain evidence="1">JINMINGXINNONG_FW02</strain>
        <tissue evidence="1">Leaves</tissue>
    </source>
</reference>
<evidence type="ECO:0000313" key="2">
    <source>
        <dbReference type="Proteomes" id="UP001374584"/>
    </source>
</evidence>
<accession>A0AAN9MNM8</accession>
<organism evidence="1 2">
    <name type="scientific">Phaseolus coccineus</name>
    <name type="common">Scarlet runner bean</name>
    <name type="synonym">Phaseolus multiflorus</name>
    <dbReference type="NCBI Taxonomy" id="3886"/>
    <lineage>
        <taxon>Eukaryota</taxon>
        <taxon>Viridiplantae</taxon>
        <taxon>Streptophyta</taxon>
        <taxon>Embryophyta</taxon>
        <taxon>Tracheophyta</taxon>
        <taxon>Spermatophyta</taxon>
        <taxon>Magnoliopsida</taxon>
        <taxon>eudicotyledons</taxon>
        <taxon>Gunneridae</taxon>
        <taxon>Pentapetalae</taxon>
        <taxon>rosids</taxon>
        <taxon>fabids</taxon>
        <taxon>Fabales</taxon>
        <taxon>Fabaceae</taxon>
        <taxon>Papilionoideae</taxon>
        <taxon>50 kb inversion clade</taxon>
        <taxon>NPAAA clade</taxon>
        <taxon>indigoferoid/millettioid clade</taxon>
        <taxon>Phaseoleae</taxon>
        <taxon>Phaseolus</taxon>
    </lineage>
</organism>
<proteinExistence type="predicted"/>
<dbReference type="Proteomes" id="UP001374584">
    <property type="component" value="Unassembled WGS sequence"/>
</dbReference>
<sequence>MEGTSAKNGIQLFVSLFSFQVGEDFHREFDWIETRGAYTSQVSLAQQFLETKAKDRKHKVASEASGESNERVRIGPITLTQGESIAWFPTSRKGLGLDVNYPRLHREIATTTTTLERTEWRALYLSNEWWGDWNRFCRSGFPLSRKGRGRKDNAIHLFVPGTRHNSLRKARETGKAGIKLFTSSGYEPYLASKANPFTSEILPNSNYKERKGFRFYSRPLDIISYQPHPGGFRVTPSCSILDP</sequence>
<keyword evidence="2" id="KW-1185">Reference proteome</keyword>
<name>A0AAN9MNM8_PHACN</name>
<evidence type="ECO:0000313" key="1">
    <source>
        <dbReference type="EMBL" id="KAK7357206.1"/>
    </source>
</evidence>
<protein>
    <submittedName>
        <fullName evidence="1">Uncharacterized protein</fullName>
    </submittedName>
</protein>
<comment type="caution">
    <text evidence="1">The sequence shown here is derived from an EMBL/GenBank/DDBJ whole genome shotgun (WGS) entry which is preliminary data.</text>
</comment>
<dbReference type="EMBL" id="JAYMYR010000006">
    <property type="protein sequence ID" value="KAK7357206.1"/>
    <property type="molecule type" value="Genomic_DNA"/>
</dbReference>
<dbReference type="AlphaFoldDB" id="A0AAN9MNM8"/>
<gene>
    <name evidence="1" type="ORF">VNO80_16489</name>
</gene>